<evidence type="ECO:0000256" key="8">
    <source>
        <dbReference type="ARBA" id="ARBA00048679"/>
    </source>
</evidence>
<evidence type="ECO:0000313" key="13">
    <source>
        <dbReference type="Proteomes" id="UP001470230"/>
    </source>
</evidence>
<feature type="region of interest" description="Disordered" evidence="10">
    <location>
        <begin position="381"/>
        <end position="453"/>
    </location>
</feature>
<evidence type="ECO:0000256" key="3">
    <source>
        <dbReference type="ARBA" id="ARBA00022679"/>
    </source>
</evidence>
<dbReference type="EC" id="2.7.11.1" evidence="1"/>
<dbReference type="PROSITE" id="PS50011">
    <property type="entry name" value="PROTEIN_KINASE_DOM"/>
    <property type="match status" value="1"/>
</dbReference>
<dbReference type="SUPFAM" id="SSF56112">
    <property type="entry name" value="Protein kinase-like (PK-like)"/>
    <property type="match status" value="1"/>
</dbReference>
<comment type="catalytic activity">
    <reaction evidence="7">
        <text>L-threonyl-[protein] + ATP = O-phospho-L-threonyl-[protein] + ADP + H(+)</text>
        <dbReference type="Rhea" id="RHEA:46608"/>
        <dbReference type="Rhea" id="RHEA-COMP:11060"/>
        <dbReference type="Rhea" id="RHEA-COMP:11605"/>
        <dbReference type="ChEBI" id="CHEBI:15378"/>
        <dbReference type="ChEBI" id="CHEBI:30013"/>
        <dbReference type="ChEBI" id="CHEBI:30616"/>
        <dbReference type="ChEBI" id="CHEBI:61977"/>
        <dbReference type="ChEBI" id="CHEBI:456216"/>
        <dbReference type="EC" id="2.7.11.1"/>
    </reaction>
</comment>
<comment type="catalytic activity">
    <reaction evidence="8">
        <text>L-seryl-[protein] + ATP = O-phospho-L-seryl-[protein] + ADP + H(+)</text>
        <dbReference type="Rhea" id="RHEA:17989"/>
        <dbReference type="Rhea" id="RHEA-COMP:9863"/>
        <dbReference type="Rhea" id="RHEA-COMP:11604"/>
        <dbReference type="ChEBI" id="CHEBI:15378"/>
        <dbReference type="ChEBI" id="CHEBI:29999"/>
        <dbReference type="ChEBI" id="CHEBI:30616"/>
        <dbReference type="ChEBI" id="CHEBI:83421"/>
        <dbReference type="ChEBI" id="CHEBI:456216"/>
        <dbReference type="EC" id="2.7.11.1"/>
    </reaction>
</comment>
<organism evidence="12 13">
    <name type="scientific">Tritrichomonas musculus</name>
    <dbReference type="NCBI Taxonomy" id="1915356"/>
    <lineage>
        <taxon>Eukaryota</taxon>
        <taxon>Metamonada</taxon>
        <taxon>Parabasalia</taxon>
        <taxon>Tritrichomonadida</taxon>
        <taxon>Tritrichomonadidae</taxon>
        <taxon>Tritrichomonas</taxon>
    </lineage>
</organism>
<dbReference type="PROSITE" id="PS00108">
    <property type="entry name" value="PROTEIN_KINASE_ST"/>
    <property type="match status" value="1"/>
</dbReference>
<dbReference type="Proteomes" id="UP001470230">
    <property type="component" value="Unassembled WGS sequence"/>
</dbReference>
<accession>A0ABR2KFT3</accession>
<evidence type="ECO:0000313" key="12">
    <source>
        <dbReference type="EMBL" id="KAK8890003.1"/>
    </source>
</evidence>
<keyword evidence="13" id="KW-1185">Reference proteome</keyword>
<dbReference type="Pfam" id="PF00069">
    <property type="entry name" value="Pkinase"/>
    <property type="match status" value="1"/>
</dbReference>
<evidence type="ECO:0000256" key="9">
    <source>
        <dbReference type="PROSITE-ProRule" id="PRU10141"/>
    </source>
</evidence>
<name>A0ABR2KFT3_9EUKA</name>
<evidence type="ECO:0000256" key="6">
    <source>
        <dbReference type="ARBA" id="ARBA00022840"/>
    </source>
</evidence>
<keyword evidence="6 9" id="KW-0067">ATP-binding</keyword>
<keyword evidence="2" id="KW-0723">Serine/threonine-protein kinase</keyword>
<evidence type="ECO:0000259" key="11">
    <source>
        <dbReference type="PROSITE" id="PS50011"/>
    </source>
</evidence>
<dbReference type="InterPro" id="IPR008271">
    <property type="entry name" value="Ser/Thr_kinase_AS"/>
</dbReference>
<feature type="compositionally biased region" description="Basic and acidic residues" evidence="10">
    <location>
        <begin position="405"/>
        <end position="417"/>
    </location>
</feature>
<protein>
    <recommendedName>
        <fullName evidence="1">non-specific serine/threonine protein kinase</fullName>
        <ecNumber evidence="1">2.7.11.1</ecNumber>
    </recommendedName>
</protein>
<evidence type="ECO:0000256" key="5">
    <source>
        <dbReference type="ARBA" id="ARBA00022777"/>
    </source>
</evidence>
<proteinExistence type="predicted"/>
<feature type="binding site" evidence="9">
    <location>
        <position position="35"/>
    </location>
    <ligand>
        <name>ATP</name>
        <dbReference type="ChEBI" id="CHEBI:30616"/>
    </ligand>
</feature>
<dbReference type="InterPro" id="IPR051131">
    <property type="entry name" value="NEK_Ser/Thr_kinase_NIMA"/>
</dbReference>
<evidence type="ECO:0000256" key="1">
    <source>
        <dbReference type="ARBA" id="ARBA00012513"/>
    </source>
</evidence>
<dbReference type="PANTHER" id="PTHR44899:SF6">
    <property type="entry name" value="SERINE_THREONINE PROTEIN KINASE"/>
    <property type="match status" value="1"/>
</dbReference>
<evidence type="ECO:0000256" key="7">
    <source>
        <dbReference type="ARBA" id="ARBA00047899"/>
    </source>
</evidence>
<dbReference type="InterPro" id="IPR000719">
    <property type="entry name" value="Prot_kinase_dom"/>
</dbReference>
<dbReference type="PANTHER" id="PTHR44899">
    <property type="entry name" value="CAMK FAMILY PROTEIN KINASE"/>
    <property type="match status" value="1"/>
</dbReference>
<dbReference type="InterPro" id="IPR011009">
    <property type="entry name" value="Kinase-like_dom_sf"/>
</dbReference>
<dbReference type="InterPro" id="IPR017441">
    <property type="entry name" value="Protein_kinase_ATP_BS"/>
</dbReference>
<evidence type="ECO:0000256" key="2">
    <source>
        <dbReference type="ARBA" id="ARBA00022527"/>
    </source>
</evidence>
<dbReference type="PROSITE" id="PS00107">
    <property type="entry name" value="PROTEIN_KINASE_ATP"/>
    <property type="match status" value="1"/>
</dbReference>
<keyword evidence="4 9" id="KW-0547">Nucleotide-binding</keyword>
<dbReference type="SMART" id="SM00220">
    <property type="entry name" value="S_TKc"/>
    <property type="match status" value="1"/>
</dbReference>
<evidence type="ECO:0000256" key="10">
    <source>
        <dbReference type="SAM" id="MobiDB-lite"/>
    </source>
</evidence>
<evidence type="ECO:0000256" key="4">
    <source>
        <dbReference type="ARBA" id="ARBA00022741"/>
    </source>
</evidence>
<keyword evidence="3" id="KW-0808">Transferase</keyword>
<feature type="region of interest" description="Disordered" evidence="10">
    <location>
        <begin position="489"/>
        <end position="540"/>
    </location>
</feature>
<sequence length="540" mass="62505">MNLNGFVEEKILGKGSYGFVYKALRKSDRCTYAVKVIDLRKLSRREVEDSVNEIRLMASFTSPFLIRFYEAFCEQKRLFIVTEYAKLGDLMNLIERRKARRRPLPETTIWRFLLQILEGLRVLHSCGVVHRDLKSANILLSAPDLIKIGDLGISTVLHQTQLAKTQIGTPMYIAPEVWRKKPYDQKCDMWSLGVLLYEMMTFRFPFDGNTTKELAQRICIGKYYVPNGYSSDLISVLKKLLQVNPAQRPSVDEILDLPFVKGRLNMILPFLSKDVITEFQSPRLLSTIKIPQNVNNLDLPQPSYDEKQDIVKPIDQRIHVKDSVPLNPRDITQVSTPELKIIADQDWWSPNRVDLKKSPIRKSEPQFRPLSLLTEGCDIEEKKSNSNPEENLKVCLDQPNLNKNQKKEDNKPNEADGVKNNNQKPMELNPVIPPYQGYHKHKQHQQRQSDDQRPSFMKPLFQQIPNKNKNNEYRPVYNINSPRQEIVNAPAANDPKGSKLPPIQHSPRESNMFDKPEFNEQPRKHPPVAINPRFRKIGVR</sequence>
<comment type="caution">
    <text evidence="12">The sequence shown here is derived from an EMBL/GenBank/DDBJ whole genome shotgun (WGS) entry which is preliminary data.</text>
</comment>
<dbReference type="EMBL" id="JAPFFF010000005">
    <property type="protein sequence ID" value="KAK8890003.1"/>
    <property type="molecule type" value="Genomic_DNA"/>
</dbReference>
<gene>
    <name evidence="12" type="ORF">M9Y10_034762</name>
</gene>
<keyword evidence="5" id="KW-0418">Kinase</keyword>
<feature type="compositionally biased region" description="Basic and acidic residues" evidence="10">
    <location>
        <begin position="506"/>
        <end position="523"/>
    </location>
</feature>
<feature type="domain" description="Protein kinase" evidence="11">
    <location>
        <begin position="6"/>
        <end position="260"/>
    </location>
</feature>
<reference evidence="12 13" key="1">
    <citation type="submission" date="2024-04" db="EMBL/GenBank/DDBJ databases">
        <title>Tritrichomonas musculus Genome.</title>
        <authorList>
            <person name="Alves-Ferreira E."/>
            <person name="Grigg M."/>
            <person name="Lorenzi H."/>
            <person name="Galac M."/>
        </authorList>
    </citation>
    <scope>NUCLEOTIDE SEQUENCE [LARGE SCALE GENOMIC DNA]</scope>
    <source>
        <strain evidence="12 13">EAF2021</strain>
    </source>
</reference>
<dbReference type="Gene3D" id="1.10.510.10">
    <property type="entry name" value="Transferase(Phosphotransferase) domain 1"/>
    <property type="match status" value="1"/>
</dbReference>